<evidence type="ECO:0000313" key="1">
    <source>
        <dbReference type="EMBL" id="QND41727.1"/>
    </source>
</evidence>
<dbReference type="EMBL" id="CP050549">
    <property type="protein sequence ID" value="QND41727.1"/>
    <property type="molecule type" value="Genomic_DNA"/>
</dbReference>
<evidence type="ECO:0000313" key="2">
    <source>
        <dbReference type="Proteomes" id="UP000515518"/>
    </source>
</evidence>
<name>A0A7G6RHJ5_RHILV</name>
<dbReference type="Proteomes" id="UP000515518">
    <property type="component" value="Chromosome"/>
</dbReference>
<reference evidence="2" key="1">
    <citation type="journal article" date="2020" name="Mol. Plant Microbe">
        <title>Rhizobial microsymbionts of the narrowly endemic Oxytropis species growing in Kamchatka are characterized by significant genetic diversity and possess a set of genes that are associated with T3SS and T6SS secretion systems and can affect the development of symbiosis.</title>
        <authorList>
            <person name="Safronova V."/>
            <person name="Guro P."/>
            <person name="Sazanova A."/>
            <person name="Kuznetsova I."/>
            <person name="Belimov A."/>
            <person name="Yakubov V."/>
            <person name="Chirak E."/>
            <person name="Afonin A."/>
            <person name="Gogolev Y."/>
            <person name="Andronov E."/>
            <person name="Tikhonovich I."/>
        </authorList>
    </citation>
    <scope>NUCLEOTIDE SEQUENCE [LARGE SCALE GENOMIC DNA]</scope>
    <source>
        <strain evidence="2">RCAM0610</strain>
    </source>
</reference>
<dbReference type="RefSeq" id="WP_166480649.1">
    <property type="nucleotide sequence ID" value="NZ_WIEA01000005.1"/>
</dbReference>
<gene>
    <name evidence="1" type="ORF">HB770_02625</name>
</gene>
<protein>
    <submittedName>
        <fullName evidence="1">Uncharacterized protein</fullName>
    </submittedName>
</protein>
<sequence length="87" mass="9336">MKVDAASNCLRAASSFVIVAILRPLTTFGALSAEAKASNIPVVRHPFAFLTRAPSTRMIGLADYDARGVEVAQNLSPSRLNFFNLAK</sequence>
<dbReference type="AlphaFoldDB" id="A0A7G6RHJ5"/>
<organism evidence="1 2">
    <name type="scientific">Rhizobium leguminosarum bv. viciae</name>
    <dbReference type="NCBI Taxonomy" id="387"/>
    <lineage>
        <taxon>Bacteria</taxon>
        <taxon>Pseudomonadati</taxon>
        <taxon>Pseudomonadota</taxon>
        <taxon>Alphaproteobacteria</taxon>
        <taxon>Hyphomicrobiales</taxon>
        <taxon>Rhizobiaceae</taxon>
        <taxon>Rhizobium/Agrobacterium group</taxon>
        <taxon>Rhizobium</taxon>
    </lineage>
</organism>
<proteinExistence type="predicted"/>
<accession>A0A7G6RHJ5</accession>